<dbReference type="Proteomes" id="UP000637757">
    <property type="component" value="Unassembled WGS sequence"/>
</dbReference>
<evidence type="ECO:0000313" key="5">
    <source>
        <dbReference type="Proteomes" id="UP000637757"/>
    </source>
</evidence>
<keyword evidence="3" id="KW-0812">Transmembrane</keyword>
<feature type="region of interest" description="Disordered" evidence="2">
    <location>
        <begin position="326"/>
        <end position="350"/>
    </location>
</feature>
<feature type="compositionally biased region" description="Basic and acidic residues" evidence="2">
    <location>
        <begin position="903"/>
        <end position="922"/>
    </location>
</feature>
<feature type="coiled-coil region" evidence="1">
    <location>
        <begin position="80"/>
        <end position="136"/>
    </location>
</feature>
<evidence type="ECO:0000256" key="2">
    <source>
        <dbReference type="SAM" id="MobiDB-lite"/>
    </source>
</evidence>
<protein>
    <submittedName>
        <fullName evidence="4">Uncharacterized protein</fullName>
    </submittedName>
</protein>
<feature type="coiled-coil region" evidence="1">
    <location>
        <begin position="431"/>
        <end position="496"/>
    </location>
</feature>
<feature type="transmembrane region" description="Helical" evidence="3">
    <location>
        <begin position="782"/>
        <end position="804"/>
    </location>
</feature>
<keyword evidence="3" id="KW-1133">Transmembrane helix</keyword>
<accession>A0A931FBR0</accession>
<keyword evidence="5" id="KW-1185">Reference proteome</keyword>
<feature type="region of interest" description="Disordered" evidence="2">
    <location>
        <begin position="240"/>
        <end position="297"/>
    </location>
</feature>
<evidence type="ECO:0000256" key="1">
    <source>
        <dbReference type="SAM" id="Coils"/>
    </source>
</evidence>
<feature type="coiled-coil region" evidence="1">
    <location>
        <begin position="174"/>
        <end position="201"/>
    </location>
</feature>
<reference evidence="4" key="1">
    <citation type="submission" date="2020-09" db="EMBL/GenBank/DDBJ databases">
        <title>Genomic insights into the novelty and pathogenicity of a unique biofilm-forming Enterococcus sp. bacteria (Enterococcus lacertideformus) identified in reptiles.</title>
        <authorList>
            <person name="Agius J.E."/>
            <person name="Phalen D.N."/>
            <person name="Rose K."/>
            <person name="Eden J.-S."/>
        </authorList>
    </citation>
    <scope>NUCLEOTIDE SEQUENCE</scope>
    <source>
        <strain evidence="4">PHRS 0518</strain>
    </source>
</reference>
<organism evidence="4 5">
    <name type="scientific">Enterococcus lacertideformus</name>
    <dbReference type="NCBI Taxonomy" id="2771493"/>
    <lineage>
        <taxon>Bacteria</taxon>
        <taxon>Bacillati</taxon>
        <taxon>Bacillota</taxon>
        <taxon>Bacilli</taxon>
        <taxon>Lactobacillales</taxon>
        <taxon>Enterococcaceae</taxon>
        <taxon>Enterococcus</taxon>
    </lineage>
</organism>
<dbReference type="AlphaFoldDB" id="A0A931FBR0"/>
<comment type="caution">
    <text evidence="4">The sequence shown here is derived from an EMBL/GenBank/DDBJ whole genome shotgun (WGS) entry which is preliminary data.</text>
</comment>
<evidence type="ECO:0000313" key="4">
    <source>
        <dbReference type="EMBL" id="MBF8808727.1"/>
    </source>
</evidence>
<feature type="transmembrane region" description="Helical" evidence="3">
    <location>
        <begin position="754"/>
        <end position="776"/>
    </location>
</feature>
<dbReference type="EMBL" id="JADAKE010000023">
    <property type="protein sequence ID" value="MBF8808727.1"/>
    <property type="molecule type" value="Genomic_DNA"/>
</dbReference>
<feature type="compositionally biased region" description="Basic and acidic residues" evidence="2">
    <location>
        <begin position="253"/>
        <end position="262"/>
    </location>
</feature>
<keyword evidence="1" id="KW-0175">Coiled coil</keyword>
<sequence>MESNNDIIKDNNSSLTDHAINVIIGTFDEKERNILLKVIKEKNDLVGEDKKEGTKEAAAKEFLLEILKLSTTSVNIASTMNNLVREKKELELKIKLLTEAPGKSPEAIKELSEEVNAGLVEAKDAATRKIEELSQLTNSLPELSKNPEKAFQPGGMESATHLSNIRIAIARHHLNGNQEIVNNLSKEIDALKQKLTQLKKHVHTKHMELTSATDGDRASASVESSDMAKVLEIVNKEMEPIPKPPVSLSNSKVDSKDDKSLSEVDPISGNSRPKLNRNGKEDEKPYESPDGSSILRGKLYENNQENITLLSKEPDKNSFLKIDRDSNDQLVPPQVESNESSNQQTKTEEILNKETHTSTANKVSEETKVAIINNLQAKSAVLTEEIRLQNELLNLGPLDNFFLDPTKKQSKQLEKKLLEVKTILAGTPQLLEKVNEILENKEENIDDKLLKVKFILDENMQLLKKENVILGKEESYELANKNIQLLEKANEILGNEEKFELAKNIQLLDKVNKILGNEEKLNEYIEKTKPKDEKEFADIKRHTAELEEKVKELKATDHKDLKNRWYKMFSRPSTYVFLGRQALWFAPMIFLNAIPSYVQSVMPRVSFADQGAQVINSVKTLLIGSYVGQKVLNAVSKIIPKITEKVTTGFKNKFPNATKKIEKAFSPVMYVGNKVKQGLQIAKEKTITPVVKKVKQVLPFGHSETLTLEQKERRSNGLDPYTGEKLPFGTRLKNKTQDFLKSAGKRIWNNKFSLALTISMMVALTFAGGGFLGAAFPALAGSVVGSAVLAAASAFISCWAMILVDKLILKPIQNKLSNRENKNREQLIMEKFKEDKEKGQHVSLGNLFKELVSSITKNENHEQTINQVQTINQEQINTRKATRQRGSISSNDQVNASMPFSVEVHEGERQQQRRKGPERFAKLTENAIGQSTSNMRKDVARQTQSKSSKGPIAEEIS</sequence>
<feature type="region of interest" description="Disordered" evidence="2">
    <location>
        <begin position="876"/>
        <end position="957"/>
    </location>
</feature>
<feature type="compositionally biased region" description="Polar residues" evidence="2">
    <location>
        <begin position="876"/>
        <end position="898"/>
    </location>
</feature>
<evidence type="ECO:0000256" key="3">
    <source>
        <dbReference type="SAM" id="Phobius"/>
    </source>
</evidence>
<gene>
    <name evidence="4" type="ORF">IC227_11380</name>
</gene>
<proteinExistence type="predicted"/>
<feature type="compositionally biased region" description="Polar residues" evidence="2">
    <location>
        <begin position="335"/>
        <end position="345"/>
    </location>
</feature>
<name>A0A931FBR0_9ENTE</name>
<keyword evidence="3" id="KW-0472">Membrane</keyword>
<feature type="compositionally biased region" description="Basic and acidic residues" evidence="2">
    <location>
        <begin position="278"/>
        <end position="287"/>
    </location>
</feature>